<organism evidence="1 2">
    <name type="scientific">Mucuna pruriens</name>
    <name type="common">Velvet bean</name>
    <name type="synonym">Dolichos pruriens</name>
    <dbReference type="NCBI Taxonomy" id="157652"/>
    <lineage>
        <taxon>Eukaryota</taxon>
        <taxon>Viridiplantae</taxon>
        <taxon>Streptophyta</taxon>
        <taxon>Embryophyta</taxon>
        <taxon>Tracheophyta</taxon>
        <taxon>Spermatophyta</taxon>
        <taxon>Magnoliopsida</taxon>
        <taxon>eudicotyledons</taxon>
        <taxon>Gunneridae</taxon>
        <taxon>Pentapetalae</taxon>
        <taxon>rosids</taxon>
        <taxon>fabids</taxon>
        <taxon>Fabales</taxon>
        <taxon>Fabaceae</taxon>
        <taxon>Papilionoideae</taxon>
        <taxon>50 kb inversion clade</taxon>
        <taxon>NPAAA clade</taxon>
        <taxon>indigoferoid/millettioid clade</taxon>
        <taxon>Phaseoleae</taxon>
        <taxon>Mucuna</taxon>
    </lineage>
</organism>
<proteinExistence type="predicted"/>
<feature type="non-terminal residue" evidence="1">
    <location>
        <position position="78"/>
    </location>
</feature>
<accession>A0A371HDY0</accession>
<reference evidence="1" key="1">
    <citation type="submission" date="2018-05" db="EMBL/GenBank/DDBJ databases">
        <title>Draft genome of Mucuna pruriens seed.</title>
        <authorList>
            <person name="Nnadi N.E."/>
            <person name="Vos R."/>
            <person name="Hasami M.H."/>
            <person name="Devisetty U.K."/>
            <person name="Aguiy J.C."/>
        </authorList>
    </citation>
    <scope>NUCLEOTIDE SEQUENCE [LARGE SCALE GENOMIC DNA]</scope>
    <source>
        <strain evidence="1">JCA_2017</strain>
    </source>
</reference>
<name>A0A371HDY0_MUCPR</name>
<keyword evidence="2" id="KW-1185">Reference proteome</keyword>
<protein>
    <submittedName>
        <fullName evidence="1">Uncharacterized protein</fullName>
    </submittedName>
</protein>
<sequence>CDSSVHPISAAGAGLVIRAKIWTHTSVAQVSREDPHKHLKVFHMVCSMKRPQGILEDYIKMKVFSFSLDAAIKDWLYL</sequence>
<feature type="non-terminal residue" evidence="1">
    <location>
        <position position="1"/>
    </location>
</feature>
<evidence type="ECO:0000313" key="2">
    <source>
        <dbReference type="Proteomes" id="UP000257109"/>
    </source>
</evidence>
<dbReference type="Proteomes" id="UP000257109">
    <property type="component" value="Unassembled WGS sequence"/>
</dbReference>
<dbReference type="EMBL" id="QJKJ01002876">
    <property type="protein sequence ID" value="RDY00914.1"/>
    <property type="molecule type" value="Genomic_DNA"/>
</dbReference>
<comment type="caution">
    <text evidence="1">The sequence shown here is derived from an EMBL/GenBank/DDBJ whole genome shotgun (WGS) entry which is preliminary data.</text>
</comment>
<dbReference type="OrthoDB" id="10600934at2759"/>
<gene>
    <name evidence="1" type="ORF">CR513_15828</name>
</gene>
<evidence type="ECO:0000313" key="1">
    <source>
        <dbReference type="EMBL" id="RDY00914.1"/>
    </source>
</evidence>
<dbReference type="AlphaFoldDB" id="A0A371HDY0"/>